<gene>
    <name evidence="2" type="ORF">GCM10010201_34280</name>
</gene>
<reference evidence="2 3" key="1">
    <citation type="journal article" date="2019" name="Int. J. Syst. Evol. Microbiol.">
        <title>The Global Catalogue of Microorganisms (GCM) 10K type strain sequencing project: providing services to taxonomists for standard genome sequencing and annotation.</title>
        <authorList>
            <consortium name="The Broad Institute Genomics Platform"/>
            <consortium name="The Broad Institute Genome Sequencing Center for Infectious Disease"/>
            <person name="Wu L."/>
            <person name="Ma J."/>
        </authorList>
    </citation>
    <scope>NUCLEOTIDE SEQUENCE [LARGE SCALE GENOMIC DNA]</scope>
    <source>
        <strain evidence="2 3">JCM 3367</strain>
    </source>
</reference>
<dbReference type="InterPro" id="IPR002559">
    <property type="entry name" value="Transposase_11"/>
</dbReference>
<keyword evidence="3" id="KW-1185">Reference proteome</keyword>
<dbReference type="NCBIfam" id="NF033580">
    <property type="entry name" value="transpos_IS5_3"/>
    <property type="match status" value="1"/>
</dbReference>
<dbReference type="Pfam" id="PF01609">
    <property type="entry name" value="DDE_Tnp_1"/>
    <property type="match status" value="1"/>
</dbReference>
<evidence type="ECO:0000313" key="2">
    <source>
        <dbReference type="EMBL" id="GAA2531945.1"/>
    </source>
</evidence>
<dbReference type="EMBL" id="BAAARY010000029">
    <property type="protein sequence ID" value="GAA2531945.1"/>
    <property type="molecule type" value="Genomic_DNA"/>
</dbReference>
<dbReference type="PANTHER" id="PTHR30007:SF0">
    <property type="entry name" value="TRANSPOSASE"/>
    <property type="match status" value="1"/>
</dbReference>
<feature type="domain" description="Transposase IS4-like" evidence="1">
    <location>
        <begin position="125"/>
        <end position="258"/>
    </location>
</feature>
<evidence type="ECO:0000313" key="3">
    <source>
        <dbReference type="Proteomes" id="UP001499978"/>
    </source>
</evidence>
<name>A0ABN3NVI3_9ACTN</name>
<comment type="caution">
    <text evidence="2">The sequence shown here is derived from an EMBL/GenBank/DDBJ whole genome shotgun (WGS) entry which is preliminary data.</text>
</comment>
<dbReference type="PANTHER" id="PTHR30007">
    <property type="entry name" value="PHP DOMAIN PROTEIN"/>
    <property type="match status" value="1"/>
</dbReference>
<dbReference type="Proteomes" id="UP001499978">
    <property type="component" value="Unassembled WGS sequence"/>
</dbReference>
<protein>
    <submittedName>
        <fullName evidence="2">IS5-like element ISCgl6 family transposase</fullName>
    </submittedName>
</protein>
<organism evidence="2 3">
    <name type="scientific">Pilimelia columellifera subsp. columellifera</name>
    <dbReference type="NCBI Taxonomy" id="706583"/>
    <lineage>
        <taxon>Bacteria</taxon>
        <taxon>Bacillati</taxon>
        <taxon>Actinomycetota</taxon>
        <taxon>Actinomycetes</taxon>
        <taxon>Micromonosporales</taxon>
        <taxon>Micromonosporaceae</taxon>
        <taxon>Pilimelia</taxon>
    </lineage>
</organism>
<proteinExistence type="predicted"/>
<sequence length="286" mass="31222">MLVPALPSSLLDPVWVEFAAHLPARPEFDPGHPVGCHRRRIPDRVVFEHLVEALVHGSGYERIATERCSDSTIRRRLRLWADAGIAHLVHAATLTAFDQPIGLQVEHITADGCITKAPCGGGKAGPSPVDRRKGGLKRSVATDACGVPLGIVSAGANRHDSPLLAPTLAAATAQVSGPWPEHMTVHLDAGYDSSVTRNLLESIAVDHDIATKGEATSIQTGGRWVVERTHSWMNGHGKLRRCTDPNPKIVDFWLHLAAALVTIRALIREARTRYRWDTHPTSRRLR</sequence>
<evidence type="ECO:0000259" key="1">
    <source>
        <dbReference type="Pfam" id="PF01609"/>
    </source>
</evidence>
<accession>A0ABN3NVI3</accession>